<proteinExistence type="inferred from homology"/>
<evidence type="ECO:0000313" key="8">
    <source>
        <dbReference type="Proteomes" id="UP000186705"/>
    </source>
</evidence>
<dbReference type="InterPro" id="IPR002477">
    <property type="entry name" value="Peptidoglycan-bd-like"/>
</dbReference>
<evidence type="ECO:0000256" key="5">
    <source>
        <dbReference type="RuleBase" id="RU004404"/>
    </source>
</evidence>
<dbReference type="InterPro" id="IPR036366">
    <property type="entry name" value="PGBDSf"/>
</dbReference>
<comment type="caution">
    <text evidence="7">The sequence shown here is derived from an EMBL/GenBank/DDBJ whole genome shotgun (WGS) entry which is preliminary data.</text>
</comment>
<dbReference type="InterPro" id="IPR001478">
    <property type="entry name" value="PDZ"/>
</dbReference>
<dbReference type="SUPFAM" id="SSF50156">
    <property type="entry name" value="PDZ domain-like"/>
    <property type="match status" value="1"/>
</dbReference>
<keyword evidence="2 5" id="KW-0645">Protease</keyword>
<organism evidence="7 8">
    <name type="scientific">Dubosiella newyorkensis</name>
    <dbReference type="NCBI Taxonomy" id="1862672"/>
    <lineage>
        <taxon>Bacteria</taxon>
        <taxon>Bacillati</taxon>
        <taxon>Bacillota</taxon>
        <taxon>Erysipelotrichia</taxon>
        <taxon>Erysipelotrichales</taxon>
        <taxon>Erysipelotrichaceae</taxon>
        <taxon>Dubosiella</taxon>
    </lineage>
</organism>
<dbReference type="SUPFAM" id="SSF52096">
    <property type="entry name" value="ClpP/crotonase"/>
    <property type="match status" value="1"/>
</dbReference>
<dbReference type="Pfam" id="PF17820">
    <property type="entry name" value="PDZ_6"/>
    <property type="match status" value="1"/>
</dbReference>
<dbReference type="GO" id="GO:0008236">
    <property type="term" value="F:serine-type peptidase activity"/>
    <property type="evidence" value="ECO:0007669"/>
    <property type="project" value="UniProtKB-KW"/>
</dbReference>
<dbReference type="PROSITE" id="PS50106">
    <property type="entry name" value="PDZ"/>
    <property type="match status" value="1"/>
</dbReference>
<gene>
    <name evidence="7" type="ORF">BO225_03545</name>
</gene>
<dbReference type="Gene3D" id="3.90.226.10">
    <property type="entry name" value="2-enoyl-CoA Hydratase, Chain A, domain 1"/>
    <property type="match status" value="1"/>
</dbReference>
<dbReference type="PANTHER" id="PTHR32060">
    <property type="entry name" value="TAIL-SPECIFIC PROTEASE"/>
    <property type="match status" value="1"/>
</dbReference>
<dbReference type="InterPro" id="IPR036365">
    <property type="entry name" value="PGBD-like_sf"/>
</dbReference>
<dbReference type="CDD" id="cd07560">
    <property type="entry name" value="Peptidase_S41_CPP"/>
    <property type="match status" value="1"/>
</dbReference>
<dbReference type="Gene3D" id="1.10.101.10">
    <property type="entry name" value="PGBD-like superfamily/PGBD"/>
    <property type="match status" value="1"/>
</dbReference>
<keyword evidence="3 5" id="KW-0378">Hydrolase</keyword>
<dbReference type="InterPro" id="IPR029045">
    <property type="entry name" value="ClpP/crotonase-like_dom_sf"/>
</dbReference>
<keyword evidence="8" id="KW-1185">Reference proteome</keyword>
<evidence type="ECO:0000259" key="6">
    <source>
        <dbReference type="PROSITE" id="PS50106"/>
    </source>
</evidence>
<dbReference type="OrthoDB" id="9812068at2"/>
<keyword evidence="4 5" id="KW-0720">Serine protease</keyword>
<reference evidence="7 8" key="1">
    <citation type="submission" date="2016-11" db="EMBL/GenBank/DDBJ databases">
        <title>Description of two novel members of the family Erysipelotrichaceae: Ileibacterium lipovorans gen. nov., sp. nov. and Dubosiella newyorkensis, gen. nov., sp. nov.</title>
        <authorList>
            <person name="Cox L.M."/>
            <person name="Sohn J."/>
            <person name="Tyrrell K.L."/>
            <person name="Citron D.M."/>
            <person name="Lawson P.A."/>
            <person name="Patel N.B."/>
            <person name="Iizumi T."/>
            <person name="Perez-Perez G.I."/>
            <person name="Goldstein E.J."/>
            <person name="Blaser M.J."/>
        </authorList>
    </citation>
    <scope>NUCLEOTIDE SEQUENCE [LARGE SCALE GENOMIC DNA]</scope>
    <source>
        <strain evidence="7 8">NYU-BL-A4</strain>
    </source>
</reference>
<name>A0A1U7NP25_9FIRM</name>
<dbReference type="GO" id="GO:0007165">
    <property type="term" value="P:signal transduction"/>
    <property type="evidence" value="ECO:0007669"/>
    <property type="project" value="TreeGrafter"/>
</dbReference>
<evidence type="ECO:0000256" key="1">
    <source>
        <dbReference type="ARBA" id="ARBA00009179"/>
    </source>
</evidence>
<dbReference type="GO" id="GO:0004175">
    <property type="term" value="F:endopeptidase activity"/>
    <property type="evidence" value="ECO:0007669"/>
    <property type="project" value="TreeGrafter"/>
</dbReference>
<dbReference type="Gene3D" id="2.30.42.10">
    <property type="match status" value="1"/>
</dbReference>
<dbReference type="InterPro" id="IPR004447">
    <property type="entry name" value="Peptidase_S41A"/>
</dbReference>
<accession>A0A1U7NP25</accession>
<comment type="similarity">
    <text evidence="1 5">Belongs to the peptidase S41A family.</text>
</comment>
<dbReference type="InterPro" id="IPR041489">
    <property type="entry name" value="PDZ_6"/>
</dbReference>
<dbReference type="EMBL" id="MPKA01000054">
    <property type="protein sequence ID" value="OLU47202.1"/>
    <property type="molecule type" value="Genomic_DNA"/>
</dbReference>
<dbReference type="GO" id="GO:0030288">
    <property type="term" value="C:outer membrane-bounded periplasmic space"/>
    <property type="evidence" value="ECO:0007669"/>
    <property type="project" value="TreeGrafter"/>
</dbReference>
<dbReference type="GO" id="GO:0006508">
    <property type="term" value="P:proteolysis"/>
    <property type="evidence" value="ECO:0007669"/>
    <property type="project" value="UniProtKB-KW"/>
</dbReference>
<feature type="domain" description="PDZ" evidence="6">
    <location>
        <begin position="104"/>
        <end position="170"/>
    </location>
</feature>
<dbReference type="PANTHER" id="PTHR32060:SF30">
    <property type="entry name" value="CARBOXY-TERMINAL PROCESSING PROTEASE CTPA"/>
    <property type="match status" value="1"/>
</dbReference>
<dbReference type="Pfam" id="PF01471">
    <property type="entry name" value="PG_binding_1"/>
    <property type="match status" value="1"/>
</dbReference>
<dbReference type="STRING" id="1862672.BO225_03545"/>
<dbReference type="InterPro" id="IPR036034">
    <property type="entry name" value="PDZ_sf"/>
</dbReference>
<dbReference type="SUPFAM" id="SSF47090">
    <property type="entry name" value="PGBD-like"/>
    <property type="match status" value="1"/>
</dbReference>
<dbReference type="RefSeq" id="WP_076340908.1">
    <property type="nucleotide sequence ID" value="NZ_CAPZTK010000094.1"/>
</dbReference>
<evidence type="ECO:0000256" key="4">
    <source>
        <dbReference type="ARBA" id="ARBA00022825"/>
    </source>
</evidence>
<dbReference type="AlphaFoldDB" id="A0A1U7NP25"/>
<dbReference type="GeneID" id="78275022"/>
<dbReference type="SMART" id="SM00245">
    <property type="entry name" value="TSPc"/>
    <property type="match status" value="1"/>
</dbReference>
<evidence type="ECO:0000313" key="7">
    <source>
        <dbReference type="EMBL" id="OLU47202.1"/>
    </source>
</evidence>
<dbReference type="SMART" id="SM00228">
    <property type="entry name" value="PDZ"/>
    <property type="match status" value="1"/>
</dbReference>
<dbReference type="Proteomes" id="UP000186705">
    <property type="component" value="Unassembled WGS sequence"/>
</dbReference>
<protein>
    <submittedName>
        <fullName evidence="7">Peptidase S41</fullName>
    </submittedName>
</protein>
<evidence type="ECO:0000256" key="2">
    <source>
        <dbReference type="ARBA" id="ARBA00022670"/>
    </source>
</evidence>
<evidence type="ECO:0000256" key="3">
    <source>
        <dbReference type="ARBA" id="ARBA00022801"/>
    </source>
</evidence>
<sequence length="482" mass="53403">MKKTKKPSERQSAKQKGLILLLCVACFGAGVSVPMLIEKAKGIDSQEFSKLETVYSLLKNQWYYGAQIENLEDQLIEQSIVGMSSNEIDPHTNYLGLDQAKDFSDALSGSNVGIGTGFYRDADNNMVVKSVFIDSAADQAGIQEGDVITKVGSKMVSDISSEDLITLIQNHDGQNLDITLMRNGEPKNVHVVPGVYDSTVICREFDGYGEIVLSSFSEHSGQDFKKAVERLQEKGIKKIIIDLRNNTGGYLDAAIQIASSLLPKESIVFKEKTRNGKIEESEVLDSYTPAQFDQIVLLQNENSASASEVLIGALKDNLKDKVTTIGSTSYGKGTKQVLVPFSDGTSLKYTESEWLTPSGESINNKGFAPDVEVEDTAIRQSYYSTQEEDLEFEQDSVNPNAQALQLFLQYLDYPVDRVDSYFSAQSAQALKQFQEDHQLEANGKVDAKTWEVLEQEVSLKMNQKEMEDDVQLQKAIELIKAE</sequence>
<dbReference type="NCBIfam" id="TIGR00225">
    <property type="entry name" value="prc"/>
    <property type="match status" value="1"/>
</dbReference>
<dbReference type="InterPro" id="IPR005151">
    <property type="entry name" value="Tail-specific_protease"/>
</dbReference>
<dbReference type="Pfam" id="PF03572">
    <property type="entry name" value="Peptidase_S41"/>
    <property type="match status" value="1"/>
</dbReference>